<keyword evidence="9" id="KW-1185">Reference proteome</keyword>
<evidence type="ECO:0000259" key="7">
    <source>
        <dbReference type="PROSITE" id="PS51935"/>
    </source>
</evidence>
<name>A0A4Q7KQU2_9PSEU</name>
<dbReference type="PANTHER" id="PTHR47359:SF3">
    <property type="entry name" value="NLP_P60 DOMAIN-CONTAINING PROTEIN-RELATED"/>
    <property type="match status" value="1"/>
</dbReference>
<comment type="similarity">
    <text evidence="1">Belongs to the peptidase C40 family.</text>
</comment>
<evidence type="ECO:0000313" key="8">
    <source>
        <dbReference type="EMBL" id="RZS38905.1"/>
    </source>
</evidence>
<reference evidence="8 9" key="1">
    <citation type="submission" date="2019-02" db="EMBL/GenBank/DDBJ databases">
        <title>Genomic Encyclopedia of Type Strains, Phase IV (KMG-IV): sequencing the most valuable type-strain genomes for metagenomic binning, comparative biology and taxonomic classification.</title>
        <authorList>
            <person name="Goeker M."/>
        </authorList>
    </citation>
    <scope>NUCLEOTIDE SEQUENCE [LARGE SCALE GENOMIC DNA]</scope>
    <source>
        <strain evidence="8 9">DSM 101727</strain>
    </source>
</reference>
<evidence type="ECO:0000256" key="3">
    <source>
        <dbReference type="ARBA" id="ARBA00022801"/>
    </source>
</evidence>
<organism evidence="8 9">
    <name type="scientific">Herbihabitans rhizosphaerae</name>
    <dbReference type="NCBI Taxonomy" id="1872711"/>
    <lineage>
        <taxon>Bacteria</taxon>
        <taxon>Bacillati</taxon>
        <taxon>Actinomycetota</taxon>
        <taxon>Actinomycetes</taxon>
        <taxon>Pseudonocardiales</taxon>
        <taxon>Pseudonocardiaceae</taxon>
        <taxon>Herbihabitans</taxon>
    </lineage>
</organism>
<feature type="chain" id="PRO_5020795031" evidence="6">
    <location>
        <begin position="33"/>
        <end position="353"/>
    </location>
</feature>
<evidence type="ECO:0000256" key="6">
    <source>
        <dbReference type="SAM" id="SignalP"/>
    </source>
</evidence>
<dbReference type="GO" id="GO:0006508">
    <property type="term" value="P:proteolysis"/>
    <property type="evidence" value="ECO:0007669"/>
    <property type="project" value="UniProtKB-KW"/>
</dbReference>
<evidence type="ECO:0000256" key="4">
    <source>
        <dbReference type="ARBA" id="ARBA00022807"/>
    </source>
</evidence>
<evidence type="ECO:0000256" key="5">
    <source>
        <dbReference type="SAM" id="Coils"/>
    </source>
</evidence>
<keyword evidence="5" id="KW-0175">Coiled coil</keyword>
<dbReference type="EMBL" id="SGWQ01000004">
    <property type="protein sequence ID" value="RZS38905.1"/>
    <property type="molecule type" value="Genomic_DNA"/>
</dbReference>
<keyword evidence="2" id="KW-0645">Protease</keyword>
<feature type="coiled-coil region" evidence="5">
    <location>
        <begin position="162"/>
        <end position="207"/>
    </location>
</feature>
<dbReference type="OrthoDB" id="5177647at2"/>
<dbReference type="Gene3D" id="3.90.1720.10">
    <property type="entry name" value="endopeptidase domain like (from Nostoc punctiforme)"/>
    <property type="match status" value="1"/>
</dbReference>
<feature type="signal peptide" evidence="6">
    <location>
        <begin position="1"/>
        <end position="32"/>
    </location>
</feature>
<keyword evidence="4" id="KW-0788">Thiol protease</keyword>
<accession>A0A4Q7KQU2</accession>
<dbReference type="Proteomes" id="UP000294257">
    <property type="component" value="Unassembled WGS sequence"/>
</dbReference>
<dbReference type="PANTHER" id="PTHR47359">
    <property type="entry name" value="PEPTIDOGLYCAN DL-ENDOPEPTIDASE CWLO"/>
    <property type="match status" value="1"/>
</dbReference>
<feature type="domain" description="NlpC/P60" evidence="7">
    <location>
        <begin position="232"/>
        <end position="353"/>
    </location>
</feature>
<protein>
    <submittedName>
        <fullName evidence="8">Cell wall-associated NlpC family hydrolase</fullName>
    </submittedName>
</protein>
<dbReference type="InterPro" id="IPR038765">
    <property type="entry name" value="Papain-like_cys_pep_sf"/>
</dbReference>
<dbReference type="GO" id="GO:0008234">
    <property type="term" value="F:cysteine-type peptidase activity"/>
    <property type="evidence" value="ECO:0007669"/>
    <property type="project" value="UniProtKB-KW"/>
</dbReference>
<dbReference type="PROSITE" id="PS51935">
    <property type="entry name" value="NLPC_P60"/>
    <property type="match status" value="1"/>
</dbReference>
<evidence type="ECO:0000256" key="2">
    <source>
        <dbReference type="ARBA" id="ARBA00022670"/>
    </source>
</evidence>
<keyword evidence="6" id="KW-0732">Signal</keyword>
<dbReference type="AlphaFoldDB" id="A0A4Q7KQU2"/>
<dbReference type="SUPFAM" id="SSF54001">
    <property type="entry name" value="Cysteine proteinases"/>
    <property type="match status" value="1"/>
</dbReference>
<dbReference type="Pfam" id="PF00877">
    <property type="entry name" value="NLPC_P60"/>
    <property type="match status" value="1"/>
</dbReference>
<sequence length="353" mass="36682">MASHQLKRSVRGALAAGAVIAAISVFSAPASAQPPAPPPPANASEALKLFQEASKEASLVQEDLLKAQVDLGAKQSELDKATGETNSAKQVKEHALTQKEQLHGKVDVLTGAAFQGARFSKLSALMTGQSAQDFLDRASALNILADDNKVAIDRYTGVVNQAADAEKRAADGQARAQAAKDAQAKLIAQINERKSALEGRKTALQQAMGRLSAAEKKKLEQDDDQTVIIPPAGAAGKAVAVALAQRGKPYVWGAEGPGSYDCSGLVLYAYRAAGMSLPHSSRAQYGYGRSVSKSELAAGDLLFYGNSASSIHHVAMYIGDGKIVHASTSGVPVKVESVSGGGSDFYGAKRLVG</sequence>
<comment type="caution">
    <text evidence="8">The sequence shown here is derived from an EMBL/GenBank/DDBJ whole genome shotgun (WGS) entry which is preliminary data.</text>
</comment>
<evidence type="ECO:0000256" key="1">
    <source>
        <dbReference type="ARBA" id="ARBA00007074"/>
    </source>
</evidence>
<gene>
    <name evidence="8" type="ORF">EV193_104116</name>
</gene>
<dbReference type="InterPro" id="IPR000064">
    <property type="entry name" value="NLP_P60_dom"/>
</dbReference>
<keyword evidence="3 8" id="KW-0378">Hydrolase</keyword>
<proteinExistence type="inferred from homology"/>
<dbReference type="InterPro" id="IPR051794">
    <property type="entry name" value="PG_Endopeptidase_C40"/>
</dbReference>
<evidence type="ECO:0000313" key="9">
    <source>
        <dbReference type="Proteomes" id="UP000294257"/>
    </source>
</evidence>
<dbReference type="RefSeq" id="WP_130344521.1">
    <property type="nucleotide sequence ID" value="NZ_SGWQ01000004.1"/>
</dbReference>